<feature type="region of interest" description="Disordered" evidence="3">
    <location>
        <begin position="445"/>
        <end position="465"/>
    </location>
</feature>
<comment type="caution">
    <text evidence="4">The sequence shown here is derived from an EMBL/GenBank/DDBJ whole genome shotgun (WGS) entry which is preliminary data.</text>
</comment>
<dbReference type="InterPro" id="IPR018609">
    <property type="entry name" value="Bud13"/>
</dbReference>
<dbReference type="EMBL" id="JAODUP010000051">
    <property type="protein sequence ID" value="KAK2165363.1"/>
    <property type="molecule type" value="Genomic_DNA"/>
</dbReference>
<evidence type="ECO:0000256" key="2">
    <source>
        <dbReference type="ARBA" id="ARBA00014454"/>
    </source>
</evidence>
<dbReference type="GO" id="GO:0000398">
    <property type="term" value="P:mRNA splicing, via spliceosome"/>
    <property type="evidence" value="ECO:0007669"/>
    <property type="project" value="TreeGrafter"/>
</dbReference>
<dbReference type="PANTHER" id="PTHR31809:SF0">
    <property type="entry name" value="BUD13 HOMOLOG"/>
    <property type="match status" value="1"/>
</dbReference>
<feature type="compositionally biased region" description="Basic and acidic residues" evidence="3">
    <location>
        <begin position="450"/>
        <end position="459"/>
    </location>
</feature>
<accession>A0AAD9K5K0</accession>
<feature type="region of interest" description="Disordered" evidence="3">
    <location>
        <begin position="352"/>
        <end position="385"/>
    </location>
</feature>
<feature type="compositionally biased region" description="Basic and acidic residues" evidence="3">
    <location>
        <begin position="93"/>
        <end position="106"/>
    </location>
</feature>
<evidence type="ECO:0000313" key="4">
    <source>
        <dbReference type="EMBL" id="KAK2165363.1"/>
    </source>
</evidence>
<feature type="compositionally biased region" description="Basic and acidic residues" evidence="3">
    <location>
        <begin position="115"/>
        <end position="131"/>
    </location>
</feature>
<dbReference type="PANTHER" id="PTHR31809">
    <property type="entry name" value="BUD13 HOMOLOG"/>
    <property type="match status" value="1"/>
</dbReference>
<feature type="compositionally biased region" description="Basic residues" evidence="3">
    <location>
        <begin position="354"/>
        <end position="365"/>
    </location>
</feature>
<organism evidence="4 5">
    <name type="scientific">Paralvinella palmiformis</name>
    <dbReference type="NCBI Taxonomy" id="53620"/>
    <lineage>
        <taxon>Eukaryota</taxon>
        <taxon>Metazoa</taxon>
        <taxon>Spiralia</taxon>
        <taxon>Lophotrochozoa</taxon>
        <taxon>Annelida</taxon>
        <taxon>Polychaeta</taxon>
        <taxon>Sedentaria</taxon>
        <taxon>Canalipalpata</taxon>
        <taxon>Terebellida</taxon>
        <taxon>Terebelliformia</taxon>
        <taxon>Alvinellidae</taxon>
        <taxon>Paralvinella</taxon>
    </lineage>
</organism>
<dbReference type="InterPro" id="IPR051112">
    <property type="entry name" value="CWC26_splicing_factor"/>
</dbReference>
<evidence type="ECO:0000313" key="5">
    <source>
        <dbReference type="Proteomes" id="UP001208570"/>
    </source>
</evidence>
<comment type="similarity">
    <text evidence="1">Belongs to the CWC26 family.</text>
</comment>
<gene>
    <name evidence="4" type="ORF">LSH36_51g01011</name>
</gene>
<protein>
    <recommendedName>
        <fullName evidence="2">BUD13 homolog</fullName>
    </recommendedName>
</protein>
<dbReference type="Pfam" id="PF09736">
    <property type="entry name" value="Bud13"/>
    <property type="match status" value="1"/>
</dbReference>
<dbReference type="AlphaFoldDB" id="A0AAD9K5K0"/>
<sequence length="514" mass="60154">MSSVSKAEYLKKYLTDGTEVEKKKKKKKTKASQGNIRRLKIVDDDVDFKSLLPDNLGNTLEEDVGDNDPTIADFIDERPEYVKQLEKYREDQRWRILGDDKKESHESNISTLTKQRHDSDSSPRGQRHDYDFGQSPLRRKRHDSDSDQSLPRRKRHDSDSDQSLPRRKRHDSDSDQSLPRRKRNDSDSDQSLPRRKRHDSDSDQSPPRRKRCDSDSDQSPPRRKRRDSDQSPPRRKRRDSDQSPPRRKRHEYDSDQSPPRRKKSKKHESRESLSNIKKKSRWEVEEDKYTEEEKRAVALEAIKDARGRAAKTLGGATAGLSSAAQMKHEAKIMRQREDEMFRKLDDEALGKNARTVHRDKKSGRRRNAEEEEEISAEEAAKAAAKAEKYKAWNKGLKQAQIQQQALEEVMHEMDKPLTRNRDDADLDAHLKAQEREGDPMLAFIKKKKSNKDAKKKELPRYSGPEPLPNRFNIWPGYRWDGVDRSNGFEKKFFSKLSEKRAIKEIAYKWSVEDM</sequence>
<name>A0AAD9K5K0_9ANNE</name>
<dbReference type="GO" id="GO:0070274">
    <property type="term" value="C:RES complex"/>
    <property type="evidence" value="ECO:0007669"/>
    <property type="project" value="TreeGrafter"/>
</dbReference>
<dbReference type="Proteomes" id="UP001208570">
    <property type="component" value="Unassembled WGS sequence"/>
</dbReference>
<reference evidence="4" key="1">
    <citation type="journal article" date="2023" name="Mol. Biol. Evol.">
        <title>Third-Generation Sequencing Reveals the Adaptive Role of the Epigenome in Three Deep-Sea Polychaetes.</title>
        <authorList>
            <person name="Perez M."/>
            <person name="Aroh O."/>
            <person name="Sun Y."/>
            <person name="Lan Y."/>
            <person name="Juniper S.K."/>
            <person name="Young C.R."/>
            <person name="Angers B."/>
            <person name="Qian P.Y."/>
        </authorList>
    </citation>
    <scope>NUCLEOTIDE SEQUENCE</scope>
    <source>
        <strain evidence="4">P08H-3</strain>
    </source>
</reference>
<proteinExistence type="inferred from homology"/>
<evidence type="ECO:0000256" key="1">
    <source>
        <dbReference type="ARBA" id="ARBA00011069"/>
    </source>
</evidence>
<keyword evidence="5" id="KW-1185">Reference proteome</keyword>
<dbReference type="GO" id="GO:0005684">
    <property type="term" value="C:U2-type spliceosomal complex"/>
    <property type="evidence" value="ECO:0007669"/>
    <property type="project" value="TreeGrafter"/>
</dbReference>
<dbReference type="GO" id="GO:0003723">
    <property type="term" value="F:RNA binding"/>
    <property type="evidence" value="ECO:0007669"/>
    <property type="project" value="TreeGrafter"/>
</dbReference>
<feature type="region of interest" description="Disordered" evidence="3">
    <location>
        <begin position="93"/>
        <end position="292"/>
    </location>
</feature>
<evidence type="ECO:0000256" key="3">
    <source>
        <dbReference type="SAM" id="MobiDB-lite"/>
    </source>
</evidence>